<dbReference type="CDD" id="cd13578">
    <property type="entry name" value="PBP2_Bug27"/>
    <property type="match status" value="1"/>
</dbReference>
<keyword evidence="4" id="KW-1185">Reference proteome</keyword>
<evidence type="ECO:0000256" key="1">
    <source>
        <dbReference type="ARBA" id="ARBA00006987"/>
    </source>
</evidence>
<dbReference type="OrthoDB" id="9780943at2"/>
<dbReference type="PIRSF" id="PIRSF017082">
    <property type="entry name" value="YflP"/>
    <property type="match status" value="1"/>
</dbReference>
<dbReference type="Gene3D" id="3.40.190.10">
    <property type="entry name" value="Periplasmic binding protein-like II"/>
    <property type="match status" value="1"/>
</dbReference>
<dbReference type="RefSeq" id="WP_133288661.1">
    <property type="nucleotide sequence ID" value="NZ_SMSJ01000010.1"/>
</dbReference>
<reference evidence="3 4" key="1">
    <citation type="journal article" date="2016" name="J. Microbiol.">
        <title>Dankookia rubra gen. nov., sp. nov., an alphaproteobacterium isolated from sediment of a shallow stream.</title>
        <authorList>
            <person name="Kim W.H."/>
            <person name="Kim D.H."/>
            <person name="Kang K."/>
            <person name="Ahn T.Y."/>
        </authorList>
    </citation>
    <scope>NUCLEOTIDE SEQUENCE [LARGE SCALE GENOMIC DNA]</scope>
    <source>
        <strain evidence="3 4">JCM30602</strain>
    </source>
</reference>
<dbReference type="SUPFAM" id="SSF53850">
    <property type="entry name" value="Periplasmic binding protein-like II"/>
    <property type="match status" value="1"/>
</dbReference>
<dbReference type="Gene3D" id="3.40.190.150">
    <property type="entry name" value="Bordetella uptake gene, domain 1"/>
    <property type="match status" value="1"/>
</dbReference>
<dbReference type="InterPro" id="IPR005064">
    <property type="entry name" value="BUG"/>
</dbReference>
<name>A0A4V3AAC8_9PROT</name>
<dbReference type="EMBL" id="SMSJ01000010">
    <property type="protein sequence ID" value="TDH62665.1"/>
    <property type="molecule type" value="Genomic_DNA"/>
</dbReference>
<accession>A0A4V3AAC8</accession>
<protein>
    <submittedName>
        <fullName evidence="3">Tripartite tricarboxylate transporter substrate binding protein</fullName>
    </submittedName>
</protein>
<dbReference type="InterPro" id="IPR042100">
    <property type="entry name" value="Bug_dom1"/>
</dbReference>
<comment type="caution">
    <text evidence="3">The sequence shown here is derived from an EMBL/GenBank/DDBJ whole genome shotgun (WGS) entry which is preliminary data.</text>
</comment>
<evidence type="ECO:0000313" key="4">
    <source>
        <dbReference type="Proteomes" id="UP000295096"/>
    </source>
</evidence>
<organism evidence="3 4">
    <name type="scientific">Dankookia rubra</name>
    <dbReference type="NCBI Taxonomy" id="1442381"/>
    <lineage>
        <taxon>Bacteria</taxon>
        <taxon>Pseudomonadati</taxon>
        <taxon>Pseudomonadota</taxon>
        <taxon>Alphaproteobacteria</taxon>
        <taxon>Acetobacterales</taxon>
        <taxon>Roseomonadaceae</taxon>
        <taxon>Dankookia</taxon>
    </lineage>
</organism>
<keyword evidence="2" id="KW-0732">Signal</keyword>
<feature type="chain" id="PRO_5020727351" evidence="2">
    <location>
        <begin position="25"/>
        <end position="322"/>
    </location>
</feature>
<dbReference type="Proteomes" id="UP000295096">
    <property type="component" value="Unassembled WGS sequence"/>
</dbReference>
<evidence type="ECO:0000313" key="3">
    <source>
        <dbReference type="EMBL" id="TDH62665.1"/>
    </source>
</evidence>
<dbReference type="PANTHER" id="PTHR42928:SF5">
    <property type="entry name" value="BLR1237 PROTEIN"/>
    <property type="match status" value="1"/>
</dbReference>
<evidence type="ECO:0000256" key="2">
    <source>
        <dbReference type="SAM" id="SignalP"/>
    </source>
</evidence>
<dbReference type="PANTHER" id="PTHR42928">
    <property type="entry name" value="TRICARBOXYLATE-BINDING PROTEIN"/>
    <property type="match status" value="1"/>
</dbReference>
<sequence>MPALPRRVLLGAVPSLLAARPALAQGEPGRPIRMVVPFAPGGSADVVARITAQGLQEALGQTVVVDNRGGSGGVIGSEAVLAAPPDGATIAFHTLSSAVLNAGLYRTLSFDVRRAFAPVALVGTLPNVVMVNPRVPAQTLPELLALMRQRPGRITYASSGTGTITHLSAHLLASMAGAEATHVPYRGSGPAFADLLAGTVDMMVDTMASVIPAIRGGQVRALAVTTASRSAALPEIPTAAEAGLPGYETYNWHGVFAHAATPAPVLARLEAATIAAVKAQAARLEAAGVEPRPDGSAALGGFWDQQLALWIPIIRASGASVD</sequence>
<comment type="similarity">
    <text evidence="1">Belongs to the UPF0065 (bug) family.</text>
</comment>
<dbReference type="AlphaFoldDB" id="A0A4V3AAC8"/>
<proteinExistence type="inferred from homology"/>
<feature type="signal peptide" evidence="2">
    <location>
        <begin position="1"/>
        <end position="24"/>
    </location>
</feature>
<gene>
    <name evidence="3" type="ORF">E2C06_11070</name>
</gene>
<dbReference type="Pfam" id="PF03401">
    <property type="entry name" value="TctC"/>
    <property type="match status" value="1"/>
</dbReference>